<accession>A0AB39D944</accession>
<evidence type="ECO:0000256" key="5">
    <source>
        <dbReference type="ARBA" id="ARBA00023288"/>
    </source>
</evidence>
<evidence type="ECO:0000313" key="9">
    <source>
        <dbReference type="EMBL" id="XDJ80168.1"/>
    </source>
</evidence>
<dbReference type="PANTHER" id="PTHR38098">
    <property type="entry name" value="LPS-ASSEMBLY LIPOPROTEIN LPTE"/>
    <property type="match status" value="1"/>
</dbReference>
<keyword evidence="5 8" id="KW-0449">Lipoprotein</keyword>
<dbReference type="InterPro" id="IPR007485">
    <property type="entry name" value="LPS_assembly_LptE"/>
</dbReference>
<dbReference type="GO" id="GO:1990351">
    <property type="term" value="C:transporter complex"/>
    <property type="evidence" value="ECO:0007669"/>
    <property type="project" value="TreeGrafter"/>
</dbReference>
<dbReference type="GO" id="GO:0009279">
    <property type="term" value="C:cell outer membrane"/>
    <property type="evidence" value="ECO:0007669"/>
    <property type="project" value="UniProtKB-UniRule"/>
</dbReference>
<dbReference type="EMBL" id="CP158267">
    <property type="protein sequence ID" value="XDJ80168.1"/>
    <property type="molecule type" value="Genomic_DNA"/>
</dbReference>
<comment type="subunit">
    <text evidence="6">Component of the lipopolysaccharide transport and assembly complex. Interacts with LptD.</text>
</comment>
<protein>
    <recommendedName>
        <fullName evidence="6">LPS-assembly lipoprotein LptE</fullName>
    </recommendedName>
</protein>
<dbReference type="PANTHER" id="PTHR38098:SF1">
    <property type="entry name" value="LPS-ASSEMBLY LIPOPROTEIN LPTE"/>
    <property type="match status" value="1"/>
</dbReference>
<dbReference type="HAMAP" id="MF_01186">
    <property type="entry name" value="LPS_assembly_LptE"/>
    <property type="match status" value="1"/>
</dbReference>
<evidence type="ECO:0000256" key="1">
    <source>
        <dbReference type="ARBA" id="ARBA00022729"/>
    </source>
</evidence>
<dbReference type="GO" id="GO:0043165">
    <property type="term" value="P:Gram-negative-bacterium-type cell outer membrane assembly"/>
    <property type="evidence" value="ECO:0007669"/>
    <property type="project" value="UniProtKB-UniRule"/>
</dbReference>
<keyword evidence="1" id="KW-0732">Signal</keyword>
<evidence type="ECO:0000256" key="7">
    <source>
        <dbReference type="SAM" id="MobiDB-lite"/>
    </source>
</evidence>
<keyword evidence="4 6" id="KW-0998">Cell outer membrane</keyword>
<name>A0AB39D944_9BURK</name>
<organism evidence="8">
    <name type="scientific">Castellaniella ginsengisoli</name>
    <dbReference type="NCBI Taxonomy" id="546114"/>
    <lineage>
        <taxon>Bacteria</taxon>
        <taxon>Pseudomonadati</taxon>
        <taxon>Pseudomonadota</taxon>
        <taxon>Betaproteobacteria</taxon>
        <taxon>Burkholderiales</taxon>
        <taxon>Alcaligenaceae</taxon>
        <taxon>Castellaniella</taxon>
    </lineage>
</organism>
<keyword evidence="2 6" id="KW-0472">Membrane</keyword>
<evidence type="ECO:0000256" key="4">
    <source>
        <dbReference type="ARBA" id="ARBA00023237"/>
    </source>
</evidence>
<reference evidence="8" key="1">
    <citation type="submission" date="2024-05" db="EMBL/GenBank/DDBJ databases">
        <authorList>
            <person name="Luo Y.-C."/>
            <person name="Nicholds J."/>
            <person name="Mortimer T."/>
            <person name="Maboni G."/>
        </authorList>
    </citation>
    <scope>NUCLEOTIDE SEQUENCE</scope>
    <source>
        <strain evidence="9">141555</strain>
        <strain evidence="8">151108</strain>
    </source>
</reference>
<feature type="region of interest" description="Disordered" evidence="7">
    <location>
        <begin position="180"/>
        <end position="206"/>
    </location>
</feature>
<dbReference type="Gene3D" id="3.30.160.150">
    <property type="entry name" value="Lipoprotein like domain"/>
    <property type="match status" value="1"/>
</dbReference>
<evidence type="ECO:0000256" key="2">
    <source>
        <dbReference type="ARBA" id="ARBA00023136"/>
    </source>
</evidence>
<keyword evidence="3" id="KW-0564">Palmitate</keyword>
<evidence type="ECO:0000256" key="3">
    <source>
        <dbReference type="ARBA" id="ARBA00023139"/>
    </source>
</evidence>
<evidence type="ECO:0000256" key="6">
    <source>
        <dbReference type="HAMAP-Rule" id="MF_01186"/>
    </source>
</evidence>
<sequence>MPMSLAPSFPRFLRLALAGFALLALGACGFHLKGATPLPFQSIYTNINLDSEFGARLRRTVTANSPSTRFTDRRQEADVYLHQIAESQNLRQLALDADGRVEEYELNLQFQFELLDRQGHVLLPPTTLYSVRELPYNDRIVQAKESEIDRAFKDMRNNLIDQILRRMSSPEVQAAYANAADRPIVPMPDDTVRSNQPQAGPASVRP</sequence>
<dbReference type="GO" id="GO:0001530">
    <property type="term" value="F:lipopolysaccharide binding"/>
    <property type="evidence" value="ECO:0007669"/>
    <property type="project" value="TreeGrafter"/>
</dbReference>
<dbReference type="EMBL" id="CP158255">
    <property type="protein sequence ID" value="XDJ51079.1"/>
    <property type="molecule type" value="Genomic_DNA"/>
</dbReference>
<dbReference type="AlphaFoldDB" id="A0AB39D944"/>
<comment type="function">
    <text evidence="6">Together with LptD, is involved in the assembly of lipopolysaccharide (LPS) at the surface of the outer membrane. Required for the proper assembly of LptD. Binds LPS and may serve as the LPS recognition site at the outer membrane.</text>
</comment>
<dbReference type="GO" id="GO:0015920">
    <property type="term" value="P:lipopolysaccharide transport"/>
    <property type="evidence" value="ECO:0007669"/>
    <property type="project" value="TreeGrafter"/>
</dbReference>
<dbReference type="RefSeq" id="WP_368647360.1">
    <property type="nucleotide sequence ID" value="NZ_CP158255.1"/>
</dbReference>
<gene>
    <name evidence="6 8" type="primary">lptE</name>
    <name evidence="9" type="ORF">ABRZ07_01235</name>
    <name evidence="8" type="ORF">ABRZ09_04280</name>
</gene>
<evidence type="ECO:0000313" key="8">
    <source>
        <dbReference type="EMBL" id="XDJ51079.1"/>
    </source>
</evidence>
<dbReference type="Pfam" id="PF04390">
    <property type="entry name" value="LptE"/>
    <property type="match status" value="1"/>
</dbReference>
<proteinExistence type="inferred from homology"/>
<comment type="similarity">
    <text evidence="6">Belongs to the LptE lipoprotein family.</text>
</comment>